<evidence type="ECO:0000313" key="15">
    <source>
        <dbReference type="EMBL" id="GMM45102.1"/>
    </source>
</evidence>
<comment type="catalytic activity">
    <reaction evidence="12">
        <text>L-lysyl-[protein] + acetyl-CoA = N(6)-acetyl-L-lysyl-[protein] + CoA + H(+)</text>
        <dbReference type="Rhea" id="RHEA:45948"/>
        <dbReference type="Rhea" id="RHEA-COMP:9752"/>
        <dbReference type="Rhea" id="RHEA-COMP:10731"/>
        <dbReference type="ChEBI" id="CHEBI:15378"/>
        <dbReference type="ChEBI" id="CHEBI:29969"/>
        <dbReference type="ChEBI" id="CHEBI:57287"/>
        <dbReference type="ChEBI" id="CHEBI:57288"/>
        <dbReference type="ChEBI" id="CHEBI:61930"/>
        <dbReference type="EC" id="2.3.1.48"/>
    </reaction>
</comment>
<dbReference type="PANTHER" id="PTHR10615">
    <property type="entry name" value="HISTONE ACETYLTRANSFERASE"/>
    <property type="match status" value="1"/>
</dbReference>
<feature type="region of interest" description="Disordered" evidence="13">
    <location>
        <begin position="588"/>
        <end position="633"/>
    </location>
</feature>
<evidence type="ECO:0000256" key="1">
    <source>
        <dbReference type="ARBA" id="ARBA00004123"/>
    </source>
</evidence>
<evidence type="ECO:0000256" key="5">
    <source>
        <dbReference type="ARBA" id="ARBA00022723"/>
    </source>
</evidence>
<evidence type="ECO:0000256" key="7">
    <source>
        <dbReference type="ARBA" id="ARBA00022833"/>
    </source>
</evidence>
<dbReference type="GO" id="GO:1990467">
    <property type="term" value="C:NuA3a histone acetyltransferase complex"/>
    <property type="evidence" value="ECO:0007669"/>
    <property type="project" value="TreeGrafter"/>
</dbReference>
<dbReference type="PANTHER" id="PTHR10615:SF161">
    <property type="entry name" value="HISTONE ACETYLTRANSFERASE KAT7"/>
    <property type="match status" value="1"/>
</dbReference>
<feature type="active site" description="Proton donor/acceptor" evidence="11">
    <location>
        <position position="330"/>
    </location>
</feature>
<dbReference type="EMBL" id="BTGB01000001">
    <property type="protein sequence ID" value="GMM45102.1"/>
    <property type="molecule type" value="Genomic_DNA"/>
</dbReference>
<evidence type="ECO:0000256" key="4">
    <source>
        <dbReference type="ARBA" id="ARBA00022679"/>
    </source>
</evidence>
<dbReference type="Gene3D" id="3.30.60.60">
    <property type="entry name" value="N-acetyl transferase-like"/>
    <property type="match status" value="1"/>
</dbReference>
<dbReference type="GO" id="GO:0031507">
    <property type="term" value="P:heterochromatin formation"/>
    <property type="evidence" value="ECO:0007669"/>
    <property type="project" value="UniProtKB-ARBA"/>
</dbReference>
<dbReference type="GO" id="GO:0006357">
    <property type="term" value="P:regulation of transcription by RNA polymerase II"/>
    <property type="evidence" value="ECO:0007669"/>
    <property type="project" value="TreeGrafter"/>
</dbReference>
<evidence type="ECO:0000256" key="13">
    <source>
        <dbReference type="SAM" id="MobiDB-lite"/>
    </source>
</evidence>
<dbReference type="InterPro" id="IPR040706">
    <property type="entry name" value="Zf-MYST"/>
</dbReference>
<protein>
    <recommendedName>
        <fullName evidence="3 12">Histone acetyltransferase</fullName>
        <ecNumber evidence="3 12">2.3.1.48</ecNumber>
    </recommendedName>
</protein>
<keyword evidence="9" id="KW-0007">Acetylation</keyword>
<reference evidence="15 16" key="1">
    <citation type="journal article" date="2023" name="Elife">
        <title>Identification of key yeast species and microbe-microbe interactions impacting larval growth of Drosophila in the wild.</title>
        <authorList>
            <person name="Mure A."/>
            <person name="Sugiura Y."/>
            <person name="Maeda R."/>
            <person name="Honda K."/>
            <person name="Sakurai N."/>
            <person name="Takahashi Y."/>
            <person name="Watada M."/>
            <person name="Katoh T."/>
            <person name="Gotoh A."/>
            <person name="Gotoh Y."/>
            <person name="Taniguchi I."/>
            <person name="Nakamura K."/>
            <person name="Hayashi T."/>
            <person name="Katayama T."/>
            <person name="Uemura T."/>
            <person name="Hattori Y."/>
        </authorList>
    </citation>
    <scope>NUCLEOTIDE SEQUENCE [LARGE SCALE GENOMIC DNA]</scope>
    <source>
        <strain evidence="15 16">PK-24</strain>
    </source>
</reference>
<keyword evidence="8" id="KW-0156">Chromatin regulator</keyword>
<evidence type="ECO:0000256" key="9">
    <source>
        <dbReference type="ARBA" id="ARBA00022990"/>
    </source>
</evidence>
<evidence type="ECO:0000256" key="3">
    <source>
        <dbReference type="ARBA" id="ARBA00013184"/>
    </source>
</evidence>
<dbReference type="GO" id="GO:0004402">
    <property type="term" value="F:histone acetyltransferase activity"/>
    <property type="evidence" value="ECO:0007669"/>
    <property type="project" value="InterPro"/>
</dbReference>
<dbReference type="Pfam" id="PF01853">
    <property type="entry name" value="MOZ_SAS"/>
    <property type="match status" value="1"/>
</dbReference>
<dbReference type="GO" id="GO:0008270">
    <property type="term" value="F:zinc ion binding"/>
    <property type="evidence" value="ECO:0007669"/>
    <property type="project" value="UniProtKB-KW"/>
</dbReference>
<name>A0AAV5R268_PICKL</name>
<evidence type="ECO:0000256" key="11">
    <source>
        <dbReference type="PIRSR" id="PIRSR602717-51"/>
    </source>
</evidence>
<evidence type="ECO:0000256" key="2">
    <source>
        <dbReference type="ARBA" id="ARBA00010107"/>
    </source>
</evidence>
<dbReference type="InterPro" id="IPR002717">
    <property type="entry name" value="HAT_MYST-type"/>
</dbReference>
<keyword evidence="5" id="KW-0479">Metal-binding</keyword>
<feature type="compositionally biased region" description="Polar residues" evidence="13">
    <location>
        <begin position="58"/>
        <end position="72"/>
    </location>
</feature>
<comment type="caution">
    <text evidence="15">The sequence shown here is derived from an EMBL/GenBank/DDBJ whole genome shotgun (WGS) entry which is preliminary data.</text>
</comment>
<dbReference type="EC" id="2.3.1.48" evidence="3 12"/>
<organism evidence="15 16">
    <name type="scientific">Pichia kluyveri</name>
    <name type="common">Yeast</name>
    <dbReference type="NCBI Taxonomy" id="36015"/>
    <lineage>
        <taxon>Eukaryota</taxon>
        <taxon>Fungi</taxon>
        <taxon>Dikarya</taxon>
        <taxon>Ascomycota</taxon>
        <taxon>Saccharomycotina</taxon>
        <taxon>Pichiomycetes</taxon>
        <taxon>Pichiales</taxon>
        <taxon>Pichiaceae</taxon>
        <taxon>Pichia</taxon>
    </lineage>
</organism>
<feature type="region of interest" description="Disordered" evidence="13">
    <location>
        <begin position="41"/>
        <end position="72"/>
    </location>
</feature>
<dbReference type="SUPFAM" id="SSF55729">
    <property type="entry name" value="Acyl-CoA N-acyltransferases (Nat)"/>
    <property type="match status" value="1"/>
</dbReference>
<keyword evidence="7" id="KW-0862">Zinc</keyword>
<dbReference type="GO" id="GO:0003712">
    <property type="term" value="F:transcription coregulator activity"/>
    <property type="evidence" value="ECO:0007669"/>
    <property type="project" value="TreeGrafter"/>
</dbReference>
<dbReference type="GO" id="GO:0005634">
    <property type="term" value="C:nucleus"/>
    <property type="evidence" value="ECO:0007669"/>
    <property type="project" value="UniProtKB-SubCell"/>
</dbReference>
<dbReference type="InterPro" id="IPR050603">
    <property type="entry name" value="MYST_HAT"/>
</dbReference>
<keyword evidence="6" id="KW-0863">Zinc-finger</keyword>
<dbReference type="InterPro" id="IPR036388">
    <property type="entry name" value="WH-like_DNA-bd_sf"/>
</dbReference>
<dbReference type="Proteomes" id="UP001378960">
    <property type="component" value="Unassembled WGS sequence"/>
</dbReference>
<dbReference type="FunFam" id="3.40.630.30:FF:000001">
    <property type="entry name" value="Histone acetyltransferase"/>
    <property type="match status" value="1"/>
</dbReference>
<comment type="similarity">
    <text evidence="2 12">Belongs to the MYST (SAS/MOZ) family.</text>
</comment>
<dbReference type="Pfam" id="PF17772">
    <property type="entry name" value="zf-MYST"/>
    <property type="match status" value="1"/>
</dbReference>
<gene>
    <name evidence="15" type="ORF">DAPK24_016770</name>
</gene>
<evidence type="ECO:0000256" key="12">
    <source>
        <dbReference type="RuleBase" id="RU361211"/>
    </source>
</evidence>
<keyword evidence="16" id="KW-1185">Reference proteome</keyword>
<evidence type="ECO:0000313" key="16">
    <source>
        <dbReference type="Proteomes" id="UP001378960"/>
    </source>
</evidence>
<dbReference type="FunFam" id="3.30.60.60:FF:000001">
    <property type="entry name" value="Histone acetyltransferase"/>
    <property type="match status" value="1"/>
</dbReference>
<dbReference type="Gene3D" id="3.40.630.30">
    <property type="match status" value="1"/>
</dbReference>
<feature type="domain" description="MYST-type HAT" evidence="14">
    <location>
        <begin position="150"/>
        <end position="450"/>
    </location>
</feature>
<dbReference type="Gene3D" id="1.10.10.10">
    <property type="entry name" value="Winged helix-like DNA-binding domain superfamily/Winged helix DNA-binding domain"/>
    <property type="match status" value="1"/>
</dbReference>
<dbReference type="PROSITE" id="PS51726">
    <property type="entry name" value="MYST_HAT"/>
    <property type="match status" value="1"/>
</dbReference>
<dbReference type="GO" id="GO:0003682">
    <property type="term" value="F:chromatin binding"/>
    <property type="evidence" value="ECO:0007669"/>
    <property type="project" value="TreeGrafter"/>
</dbReference>
<evidence type="ECO:0000256" key="6">
    <source>
        <dbReference type="ARBA" id="ARBA00022771"/>
    </source>
</evidence>
<accession>A0AAV5R268</accession>
<dbReference type="AlphaFoldDB" id="A0AAV5R268"/>
<evidence type="ECO:0000259" key="14">
    <source>
        <dbReference type="PROSITE" id="PS51726"/>
    </source>
</evidence>
<evidence type="ECO:0000256" key="8">
    <source>
        <dbReference type="ARBA" id="ARBA00022853"/>
    </source>
</evidence>
<keyword evidence="10 12" id="KW-0539">Nucleus</keyword>
<dbReference type="InterPro" id="IPR016181">
    <property type="entry name" value="Acyl_CoA_acyltransferase"/>
</dbReference>
<sequence length="633" mass="73555">MIGRSSKPQRRHQSLSKSDINIALDIDSIDIIDNSSTDKEINVNNKSNQRKRKRSVSIPVSTSSNTGNLQNKSLSYPKVESVLLELPYRGLFDFDDANTYDTNPDKNFTKLYNKFILQSNNIKLKHSQNKLIEINDNNNNGNNSSNSIPNSSNKLKVIHFDNYEIQPWYKSPYPTEFNSNSIMYICPHCLLYFNSSFTLNRHSIKCSSKRHPNGREIYRDNNEKVSIFEIDGRKNVIFCQNLCLLAKLFLNSKTLYYDVEPFIFYVLYEFSNDENFKFVGYFSKEKLNSTGYNLSCIMTLPIYQRRGFGNFLIDFSYLLSKREFKLGTPEKPLSHLGLLSYRNYWKISIIKEIYKFFYENSDTLIKNVDNKNNLKKLYLSIDDLSNLTGMAHDDVIVGLEQLNSLITVNKDDDINKYALIFNYSLVKEIYTSFMKRDTIKLNKDYLVWKPIILGPSGGINTNSTMVLTDQNENMINTNMSVNLMKNISVIVNFLKDDLEDDRDLEDQTMEKILDQNKENSIENDDELNDYRLCFPGIKSLKKVSNPNQIKEKIDKNTDLINIKEINNGINGKQSNIEVVNISDIFEEEGEEEIIDEPNDEESDEDDNDYDGEEEEYDEEEEEEEDDEVDDDEV</sequence>
<proteinExistence type="inferred from homology"/>
<keyword evidence="4" id="KW-0808">Transferase</keyword>
<comment type="subcellular location">
    <subcellularLocation>
        <location evidence="1 12">Nucleus</location>
    </subcellularLocation>
</comment>
<evidence type="ECO:0000256" key="10">
    <source>
        <dbReference type="ARBA" id="ARBA00023242"/>
    </source>
</evidence>